<dbReference type="PRINTS" id="PR00421">
    <property type="entry name" value="THIOREDOXIN"/>
</dbReference>
<dbReference type="GO" id="GO:0015035">
    <property type="term" value="F:protein-disulfide reductase activity"/>
    <property type="evidence" value="ECO:0007669"/>
    <property type="project" value="TreeGrafter"/>
</dbReference>
<dbReference type="OrthoDB" id="74910at2759"/>
<comment type="function">
    <text evidence="1">Participates in various redox reactions through the reversible oxidation of its active center dithiol to a disulfide and catalyzes dithiol-disulfide exchange reactions.</text>
</comment>
<dbReference type="PROSITE" id="PS51352">
    <property type="entry name" value="THIOREDOXIN_2"/>
    <property type="match status" value="1"/>
</dbReference>
<dbReference type="InterPro" id="IPR036249">
    <property type="entry name" value="Thioredoxin-like_sf"/>
</dbReference>
<dbReference type="GeneID" id="17322426"/>
<feature type="chain" id="PRO_5004442745" description="Thioredoxin domain-containing protein" evidence="3">
    <location>
        <begin position="29"/>
        <end position="459"/>
    </location>
</feature>
<evidence type="ECO:0000256" key="2">
    <source>
        <dbReference type="SAM" id="MobiDB-lite"/>
    </source>
</evidence>
<dbReference type="EMBL" id="HG001709">
    <property type="protein sequence ID" value="CDF34893.1"/>
    <property type="molecule type" value="Genomic_DNA"/>
</dbReference>
<evidence type="ECO:0000256" key="1">
    <source>
        <dbReference type="ARBA" id="ARBA00003318"/>
    </source>
</evidence>
<proteinExistence type="predicted"/>
<evidence type="ECO:0000313" key="6">
    <source>
        <dbReference type="Proteomes" id="UP000012073"/>
    </source>
</evidence>
<dbReference type="GO" id="GO:0034976">
    <property type="term" value="P:response to endoplasmic reticulum stress"/>
    <property type="evidence" value="ECO:0007669"/>
    <property type="project" value="TreeGrafter"/>
</dbReference>
<feature type="signal peptide" evidence="3">
    <location>
        <begin position="1"/>
        <end position="28"/>
    </location>
</feature>
<protein>
    <recommendedName>
        <fullName evidence="4">Thioredoxin domain-containing protein</fullName>
    </recommendedName>
</protein>
<dbReference type="RefSeq" id="XP_005714712.1">
    <property type="nucleotide sequence ID" value="XM_005714655.1"/>
</dbReference>
<evidence type="ECO:0000259" key="4">
    <source>
        <dbReference type="PROSITE" id="PS51352"/>
    </source>
</evidence>
<feature type="domain" description="Thioredoxin" evidence="4">
    <location>
        <begin position="16"/>
        <end position="143"/>
    </location>
</feature>
<dbReference type="Gramene" id="CDF34893">
    <property type="protein sequence ID" value="CDF34893"/>
    <property type="gene ID" value="CHC_T00008968001"/>
</dbReference>
<feature type="compositionally biased region" description="Basic and acidic residues" evidence="2">
    <location>
        <begin position="445"/>
        <end position="459"/>
    </location>
</feature>
<reference evidence="6" key="1">
    <citation type="journal article" date="2013" name="Proc. Natl. Acad. Sci. U.S.A.">
        <title>Genome structure and metabolic features in the red seaweed Chondrus crispus shed light on evolution of the Archaeplastida.</title>
        <authorList>
            <person name="Collen J."/>
            <person name="Porcel B."/>
            <person name="Carre W."/>
            <person name="Ball S.G."/>
            <person name="Chaparro C."/>
            <person name="Tonon T."/>
            <person name="Barbeyron T."/>
            <person name="Michel G."/>
            <person name="Noel B."/>
            <person name="Valentin K."/>
            <person name="Elias M."/>
            <person name="Artiguenave F."/>
            <person name="Arun A."/>
            <person name="Aury J.M."/>
            <person name="Barbosa-Neto J.F."/>
            <person name="Bothwell J.H."/>
            <person name="Bouget F.Y."/>
            <person name="Brillet L."/>
            <person name="Cabello-Hurtado F."/>
            <person name="Capella-Gutierrez S."/>
            <person name="Charrier B."/>
            <person name="Cladiere L."/>
            <person name="Cock J.M."/>
            <person name="Coelho S.M."/>
            <person name="Colleoni C."/>
            <person name="Czjzek M."/>
            <person name="Da Silva C."/>
            <person name="Delage L."/>
            <person name="Denoeud F."/>
            <person name="Deschamps P."/>
            <person name="Dittami S.M."/>
            <person name="Gabaldon T."/>
            <person name="Gachon C.M."/>
            <person name="Groisillier A."/>
            <person name="Herve C."/>
            <person name="Jabbari K."/>
            <person name="Katinka M."/>
            <person name="Kloareg B."/>
            <person name="Kowalczyk N."/>
            <person name="Labadie K."/>
            <person name="Leblanc C."/>
            <person name="Lopez P.J."/>
            <person name="McLachlan D.H."/>
            <person name="Meslet-Cladiere L."/>
            <person name="Moustafa A."/>
            <person name="Nehr Z."/>
            <person name="Nyvall Collen P."/>
            <person name="Panaud O."/>
            <person name="Partensky F."/>
            <person name="Poulain J."/>
            <person name="Rensing S.A."/>
            <person name="Rousvoal S."/>
            <person name="Samson G."/>
            <person name="Symeonidi A."/>
            <person name="Weissenbach J."/>
            <person name="Zambounis A."/>
            <person name="Wincker P."/>
            <person name="Boyen C."/>
        </authorList>
    </citation>
    <scope>NUCLEOTIDE SEQUENCE [LARGE SCALE GENOMIC DNA]</scope>
    <source>
        <strain evidence="6">cv. Stackhouse</strain>
    </source>
</reference>
<sequence length="459" mass="49425">MKTLSHGRVLKALTLLLIVASSATVGLAGMYGEHVVELTASNFDKMVMQSTETWLVKFYAPWCGHCQSSAPAFTKAAKKLDGVAKLGVINCDDHSSLAQRFGVKGFPTLKIFKGDGSAARRPSDYNAGRSAKAFVDQVKYVMPSFVARVKPSGLDAFFKDDHRLPHVLLFTDKSSTSPLYKGMSARFKGRVAFGEVRKTDAADLVKKYSVKSYPALISFKAGESDPEHASLFSGAMDPTSLHNFFESVVGNKDIPPGEPAAEKEPAEKVFAQPKAYSGDVSIISGTKAYEEQCGSRNDGRMCGLALVPGGRTHTLFGDLKPIAEQYQYDNMAFAILDSTIDGGRDFASLFGISSDVGGFIVMRARKKKYAALEAEDGPSKSAISSFLDRIVGGDGRFKKLSSELPKWEVKEPEKEGAGDSNETDNGASEPKDESNESSGQCGTEPPKDGKSCGDPKEEL</sequence>
<dbReference type="KEGG" id="ccp:CHC_T00008968001"/>
<keyword evidence="3" id="KW-0732">Signal</keyword>
<feature type="compositionally biased region" description="Basic and acidic residues" evidence="2">
    <location>
        <begin position="401"/>
        <end position="417"/>
    </location>
</feature>
<dbReference type="OMA" id="PSKYQNE"/>
<dbReference type="STRING" id="2769.R7QAS3"/>
<dbReference type="Pfam" id="PF00085">
    <property type="entry name" value="Thioredoxin"/>
    <property type="match status" value="1"/>
</dbReference>
<evidence type="ECO:0000313" key="5">
    <source>
        <dbReference type="EMBL" id="CDF34893.1"/>
    </source>
</evidence>
<dbReference type="AlphaFoldDB" id="R7QAS3"/>
<organism evidence="5 6">
    <name type="scientific">Chondrus crispus</name>
    <name type="common">Carrageen Irish moss</name>
    <name type="synonym">Polymorpha crispa</name>
    <dbReference type="NCBI Taxonomy" id="2769"/>
    <lineage>
        <taxon>Eukaryota</taxon>
        <taxon>Rhodophyta</taxon>
        <taxon>Florideophyceae</taxon>
        <taxon>Rhodymeniophycidae</taxon>
        <taxon>Gigartinales</taxon>
        <taxon>Gigartinaceae</taxon>
        <taxon>Chondrus</taxon>
    </lineage>
</organism>
<name>R7QAS3_CHOCR</name>
<dbReference type="InterPro" id="IPR013766">
    <property type="entry name" value="Thioredoxin_domain"/>
</dbReference>
<dbReference type="Gene3D" id="3.40.30.10">
    <property type="entry name" value="Glutaredoxin"/>
    <property type="match status" value="2"/>
</dbReference>
<dbReference type="GO" id="GO:0005788">
    <property type="term" value="C:endoplasmic reticulum lumen"/>
    <property type="evidence" value="ECO:0007669"/>
    <property type="project" value="TreeGrafter"/>
</dbReference>
<keyword evidence="6" id="KW-1185">Reference proteome</keyword>
<dbReference type="PANTHER" id="PTHR45815:SF3">
    <property type="entry name" value="PROTEIN DISULFIDE-ISOMERASE A6"/>
    <property type="match status" value="1"/>
</dbReference>
<accession>R7QAS3</accession>
<dbReference type="Proteomes" id="UP000012073">
    <property type="component" value="Unassembled WGS sequence"/>
</dbReference>
<dbReference type="InterPro" id="IPR017937">
    <property type="entry name" value="Thioredoxin_CS"/>
</dbReference>
<gene>
    <name evidence="5" type="ORF">CHC_T00008968001</name>
</gene>
<evidence type="ECO:0000256" key="3">
    <source>
        <dbReference type="SAM" id="SignalP"/>
    </source>
</evidence>
<dbReference type="PANTHER" id="PTHR45815">
    <property type="entry name" value="PROTEIN DISULFIDE-ISOMERASE A6"/>
    <property type="match status" value="1"/>
</dbReference>
<dbReference type="PROSITE" id="PS00194">
    <property type="entry name" value="THIOREDOXIN_1"/>
    <property type="match status" value="1"/>
</dbReference>
<dbReference type="SUPFAM" id="SSF52833">
    <property type="entry name" value="Thioredoxin-like"/>
    <property type="match status" value="2"/>
</dbReference>
<feature type="region of interest" description="Disordered" evidence="2">
    <location>
        <begin position="401"/>
        <end position="459"/>
    </location>
</feature>